<keyword evidence="8" id="KW-0129">CBS domain</keyword>
<proteinExistence type="inferred from homology"/>
<dbReference type="Gene3D" id="3.10.580.10">
    <property type="entry name" value="CBS-domain"/>
    <property type="match status" value="1"/>
</dbReference>
<feature type="transmembrane region" description="Helical" evidence="9">
    <location>
        <begin position="370"/>
        <end position="396"/>
    </location>
</feature>
<dbReference type="InterPro" id="IPR006668">
    <property type="entry name" value="Mg_transptr_MgtE_intracell_dom"/>
</dbReference>
<dbReference type="AlphaFoldDB" id="A0A4R8IPJ0"/>
<comment type="caution">
    <text evidence="11">The sequence shown here is derived from an EMBL/GenBank/DDBJ whole genome shotgun (WGS) entry which is preliminary data.</text>
</comment>
<accession>A0A4R8IPJ0</accession>
<dbReference type="InterPro" id="IPR006667">
    <property type="entry name" value="SLC41_membr_dom"/>
</dbReference>
<keyword evidence="5" id="KW-0460">Magnesium</keyword>
<feature type="transmembrane region" description="Helical" evidence="9">
    <location>
        <begin position="343"/>
        <end position="364"/>
    </location>
</feature>
<evidence type="ECO:0000259" key="10">
    <source>
        <dbReference type="PROSITE" id="PS51371"/>
    </source>
</evidence>
<evidence type="ECO:0000256" key="1">
    <source>
        <dbReference type="ARBA" id="ARBA00004141"/>
    </source>
</evidence>
<feature type="domain" description="CBS" evidence="10">
    <location>
        <begin position="187"/>
        <end position="245"/>
    </location>
</feature>
<dbReference type="Pfam" id="PF01769">
    <property type="entry name" value="MgtE"/>
    <property type="match status" value="1"/>
</dbReference>
<dbReference type="GO" id="GO:0008324">
    <property type="term" value="F:monoatomic cation transmembrane transporter activity"/>
    <property type="evidence" value="ECO:0007669"/>
    <property type="project" value="InterPro"/>
</dbReference>
<dbReference type="InterPro" id="IPR036739">
    <property type="entry name" value="SLC41_membr_dom_sf"/>
</dbReference>
<dbReference type="SUPFAM" id="SSF158791">
    <property type="entry name" value="MgtE N-terminal domain-like"/>
    <property type="match status" value="1"/>
</dbReference>
<dbReference type="EMBL" id="SOQX01000008">
    <property type="protein sequence ID" value="TDX99318.1"/>
    <property type="molecule type" value="Genomic_DNA"/>
</dbReference>
<dbReference type="Pfam" id="PF03448">
    <property type="entry name" value="MgtE_N"/>
    <property type="match status" value="1"/>
</dbReference>
<dbReference type="InterPro" id="IPR000644">
    <property type="entry name" value="CBS_dom"/>
</dbReference>
<feature type="domain" description="CBS" evidence="10">
    <location>
        <begin position="125"/>
        <end position="185"/>
    </location>
</feature>
<dbReference type="InterPro" id="IPR046342">
    <property type="entry name" value="CBS_dom_sf"/>
</dbReference>
<dbReference type="SMART" id="SM00116">
    <property type="entry name" value="CBS"/>
    <property type="match status" value="2"/>
</dbReference>
<dbReference type="SUPFAM" id="SSF161093">
    <property type="entry name" value="MgtE membrane domain-like"/>
    <property type="match status" value="1"/>
</dbReference>
<gene>
    <name evidence="11" type="ORF">EDC23_2529</name>
</gene>
<keyword evidence="3" id="KW-0813">Transport</keyword>
<feature type="transmembrane region" description="Helical" evidence="9">
    <location>
        <begin position="301"/>
        <end position="322"/>
    </location>
</feature>
<evidence type="ECO:0000256" key="8">
    <source>
        <dbReference type="PROSITE-ProRule" id="PRU00703"/>
    </source>
</evidence>
<name>A0A4R8IPJ0_9GAMM</name>
<dbReference type="PROSITE" id="PS51371">
    <property type="entry name" value="CBS"/>
    <property type="match status" value="2"/>
</dbReference>
<evidence type="ECO:0000313" key="11">
    <source>
        <dbReference type="EMBL" id="TDX99318.1"/>
    </source>
</evidence>
<evidence type="ECO:0000313" key="12">
    <source>
        <dbReference type="Proteomes" id="UP000294914"/>
    </source>
</evidence>
<keyword evidence="6 9" id="KW-1133">Transmembrane helix</keyword>
<comment type="subcellular location">
    <subcellularLocation>
        <location evidence="1">Membrane</location>
        <topology evidence="1">Multi-pass membrane protein</topology>
    </subcellularLocation>
</comment>
<dbReference type="SUPFAM" id="SSF54631">
    <property type="entry name" value="CBS-domain pair"/>
    <property type="match status" value="1"/>
</dbReference>
<organism evidence="11 12">
    <name type="scientific">Thiohalophilus thiocyanatoxydans</name>
    <dbReference type="NCBI Taxonomy" id="381308"/>
    <lineage>
        <taxon>Bacteria</taxon>
        <taxon>Pseudomonadati</taxon>
        <taxon>Pseudomonadota</taxon>
        <taxon>Gammaproteobacteria</taxon>
        <taxon>Thiohalomonadales</taxon>
        <taxon>Thiohalophilaceae</taxon>
        <taxon>Thiohalophilus</taxon>
    </lineage>
</organism>
<evidence type="ECO:0000256" key="5">
    <source>
        <dbReference type="ARBA" id="ARBA00022842"/>
    </source>
</evidence>
<feature type="transmembrane region" description="Helical" evidence="9">
    <location>
        <begin position="269"/>
        <end position="289"/>
    </location>
</feature>
<dbReference type="Pfam" id="PF00571">
    <property type="entry name" value="CBS"/>
    <property type="match status" value="2"/>
</dbReference>
<evidence type="ECO:0000256" key="4">
    <source>
        <dbReference type="ARBA" id="ARBA00022692"/>
    </source>
</evidence>
<keyword evidence="4 9" id="KW-0812">Transmembrane</keyword>
<dbReference type="Proteomes" id="UP000294914">
    <property type="component" value="Unassembled WGS sequence"/>
</dbReference>
<comment type="similarity">
    <text evidence="2">Belongs to the SLC41A transporter family.</text>
</comment>
<keyword evidence="7 9" id="KW-0472">Membrane</keyword>
<dbReference type="RefSeq" id="WP_166668870.1">
    <property type="nucleotide sequence ID" value="NZ_SOQX01000008.1"/>
</dbReference>
<evidence type="ECO:0000256" key="3">
    <source>
        <dbReference type="ARBA" id="ARBA00022448"/>
    </source>
</evidence>
<evidence type="ECO:0000256" key="9">
    <source>
        <dbReference type="SAM" id="Phobius"/>
    </source>
</evidence>
<evidence type="ECO:0000256" key="6">
    <source>
        <dbReference type="ARBA" id="ARBA00022989"/>
    </source>
</evidence>
<evidence type="ECO:0000256" key="2">
    <source>
        <dbReference type="ARBA" id="ARBA00009749"/>
    </source>
</evidence>
<evidence type="ECO:0000256" key="7">
    <source>
        <dbReference type="ARBA" id="ARBA00023136"/>
    </source>
</evidence>
<feature type="transmembrane region" description="Helical" evidence="9">
    <location>
        <begin position="408"/>
        <end position="433"/>
    </location>
</feature>
<dbReference type="GO" id="GO:0016020">
    <property type="term" value="C:membrane"/>
    <property type="evidence" value="ECO:0007669"/>
    <property type="project" value="UniProtKB-SubCell"/>
</dbReference>
<dbReference type="PANTHER" id="PTHR41394:SF5">
    <property type="entry name" value="SLC41A_MGTE INTEGRAL MEMBRANE DOMAIN-CONTAINING PROTEIN"/>
    <property type="match status" value="1"/>
</dbReference>
<reference evidence="11 12" key="1">
    <citation type="submission" date="2019-03" db="EMBL/GenBank/DDBJ databases">
        <title>Genomic Encyclopedia of Type Strains, Phase IV (KMG-IV): sequencing the most valuable type-strain genomes for metagenomic binning, comparative biology and taxonomic classification.</title>
        <authorList>
            <person name="Goeker M."/>
        </authorList>
    </citation>
    <scope>NUCLEOTIDE SEQUENCE [LARGE SCALE GENOMIC DNA]</scope>
    <source>
        <strain evidence="11 12">DSM 16326</strain>
    </source>
</reference>
<sequence length="434" mass="46435">MAASPDIEHSIPNEYLRRHPVAAAGQIEDMPDRALGDALHGVDSAALSVTMEYLSPVKALTVFALLPHSQQLEVLDQAPPRLAVTLLTQLADADRDSLLAELRPVSRDDLKRLLSFPEDSAGRLMSTAFVTARAEMTVEQALKRLQQSAIRGARSLFVVTGDGRLDGRVDIQDLALATPEQTLATLVAPVQEAVGTRTNREELVELLDRSRQDSVPVVDAEGRLMGVVRYRSLFHAIEDVATADLQKMVGVSPEERALSTPGFAIRRRLPWLHINLLTAFLAAFVVGLFENLIAQFTALAILLPVVAGQSGNAGAQALAVTMRGLFLREVGIRQWRAVLGKEVVVGLINGLVLAVTCGLAVFVWSSSVGLALVIALAMIMSMLAAGVAGSLVPIILTRLGQDPATASSIILTTITDVAGFFSFLGTALLLSFML</sequence>
<protein>
    <submittedName>
        <fullName evidence="11">Magnesium transporter</fullName>
    </submittedName>
</protein>
<dbReference type="PANTHER" id="PTHR41394">
    <property type="entry name" value="MAGNESIUM TRANSPORTER MGTE"/>
    <property type="match status" value="1"/>
</dbReference>
<dbReference type="SMART" id="SM00924">
    <property type="entry name" value="MgtE_N"/>
    <property type="match status" value="1"/>
</dbReference>
<keyword evidence="12" id="KW-1185">Reference proteome</keyword>
<dbReference type="Gene3D" id="1.10.357.20">
    <property type="entry name" value="SLC41 divalent cation transporters, integral membrane domain"/>
    <property type="match status" value="1"/>
</dbReference>